<keyword evidence="1" id="KW-0732">Signal</keyword>
<accession>A0A843YCS2</accession>
<dbReference type="Proteomes" id="UP000444174">
    <property type="component" value="Unassembled WGS sequence"/>
</dbReference>
<dbReference type="RefSeq" id="WP_153213783.1">
    <property type="nucleotide sequence ID" value="NZ_WIBF01000001.1"/>
</dbReference>
<protein>
    <submittedName>
        <fullName evidence="2">Uncharacterized protein</fullName>
    </submittedName>
</protein>
<keyword evidence="3" id="KW-1185">Reference proteome</keyword>
<comment type="caution">
    <text evidence="2">The sequence shown here is derived from an EMBL/GenBank/DDBJ whole genome shotgun (WGS) entry which is preliminary data.</text>
</comment>
<sequence>MKSFGTATFGAVAALFLATSQAAALEYLCEFKNPSSRKTIPEQVLVKVSPDGSSADIIDPFLLHYGQAPLKASSFSDNDKLMKAKWLLKADTGGAYVKFSYFLVFRKARGKASISLTPHGYDNSESGTGSCKIRT</sequence>
<proteinExistence type="predicted"/>
<dbReference type="AlphaFoldDB" id="A0A843YCS2"/>
<name>A0A843YCS2_9RHOB</name>
<evidence type="ECO:0000313" key="3">
    <source>
        <dbReference type="Proteomes" id="UP000444174"/>
    </source>
</evidence>
<reference evidence="2 3" key="1">
    <citation type="submission" date="2019-10" db="EMBL/GenBank/DDBJ databases">
        <title>Epibacterium sp. nov., isolated from seawater.</title>
        <authorList>
            <person name="Zhang X."/>
            <person name="Li N."/>
        </authorList>
    </citation>
    <scope>NUCLEOTIDE SEQUENCE [LARGE SCALE GENOMIC DNA]</scope>
    <source>
        <strain evidence="2 3">SM1979</strain>
    </source>
</reference>
<evidence type="ECO:0000313" key="2">
    <source>
        <dbReference type="EMBL" id="MQQ06849.1"/>
    </source>
</evidence>
<evidence type="ECO:0000256" key="1">
    <source>
        <dbReference type="SAM" id="SignalP"/>
    </source>
</evidence>
<dbReference type="EMBL" id="WIBF01000001">
    <property type="protein sequence ID" value="MQQ06849.1"/>
    <property type="molecule type" value="Genomic_DNA"/>
</dbReference>
<feature type="chain" id="PRO_5032512045" evidence="1">
    <location>
        <begin position="25"/>
        <end position="135"/>
    </location>
</feature>
<gene>
    <name evidence="2" type="ORF">GFB49_00120</name>
</gene>
<feature type="signal peptide" evidence="1">
    <location>
        <begin position="1"/>
        <end position="24"/>
    </location>
</feature>
<organism evidence="2 3">
    <name type="scientific">Tritonibacter litoralis</name>
    <dbReference type="NCBI Taxonomy" id="2662264"/>
    <lineage>
        <taxon>Bacteria</taxon>
        <taxon>Pseudomonadati</taxon>
        <taxon>Pseudomonadota</taxon>
        <taxon>Alphaproteobacteria</taxon>
        <taxon>Rhodobacterales</taxon>
        <taxon>Paracoccaceae</taxon>
        <taxon>Tritonibacter</taxon>
    </lineage>
</organism>